<sequence>MELEGNWEEHKKKLKEKFLSLTNDVSLFSEEKKEEMLNKYQHKLGKSRAELLAIFEGL</sequence>
<dbReference type="SUPFAM" id="SSF69047">
    <property type="entry name" value="Hypothetical protein YjbJ"/>
    <property type="match status" value="1"/>
</dbReference>
<dbReference type="EMBL" id="REFH01000012">
    <property type="protein sequence ID" value="RMA72749.1"/>
    <property type="molecule type" value="Genomic_DNA"/>
</dbReference>
<dbReference type="AlphaFoldDB" id="A0A3L9ZMV8"/>
<gene>
    <name evidence="1" type="ORF">BC961_2814</name>
</gene>
<evidence type="ECO:0000313" key="1">
    <source>
        <dbReference type="EMBL" id="RMA72749.1"/>
    </source>
</evidence>
<organism evidence="1 2">
    <name type="scientific">Flavobacterium weaverense</name>
    <dbReference type="NCBI Taxonomy" id="271156"/>
    <lineage>
        <taxon>Bacteria</taxon>
        <taxon>Pseudomonadati</taxon>
        <taxon>Bacteroidota</taxon>
        <taxon>Flavobacteriia</taxon>
        <taxon>Flavobacteriales</taxon>
        <taxon>Flavobacteriaceae</taxon>
        <taxon>Flavobacterium</taxon>
    </lineage>
</organism>
<dbReference type="InterPro" id="IPR036629">
    <property type="entry name" value="YjbJ_sf"/>
</dbReference>
<proteinExistence type="predicted"/>
<evidence type="ECO:0008006" key="3">
    <source>
        <dbReference type="Google" id="ProtNLM"/>
    </source>
</evidence>
<evidence type="ECO:0000313" key="2">
    <source>
        <dbReference type="Proteomes" id="UP000280368"/>
    </source>
</evidence>
<dbReference type="Proteomes" id="UP000280368">
    <property type="component" value="Unassembled WGS sequence"/>
</dbReference>
<comment type="caution">
    <text evidence="1">The sequence shown here is derived from an EMBL/GenBank/DDBJ whole genome shotgun (WGS) entry which is preliminary data.</text>
</comment>
<accession>A0A3L9ZMV8</accession>
<dbReference type="Gene3D" id="1.10.1470.10">
    <property type="entry name" value="YjbJ"/>
    <property type="match status" value="1"/>
</dbReference>
<dbReference type="RefSeq" id="WP_245980950.1">
    <property type="nucleotide sequence ID" value="NZ_CBCSGA010000017.1"/>
</dbReference>
<name>A0A3L9ZMV8_9FLAO</name>
<protein>
    <recommendedName>
        <fullName evidence="3">General stress protein CsbD</fullName>
    </recommendedName>
</protein>
<reference evidence="1 2" key="1">
    <citation type="submission" date="2018-10" db="EMBL/GenBank/DDBJ databases">
        <title>Genomic Encyclopedia of Archaeal and Bacterial Type Strains, Phase II (KMG-II): from individual species to whole genera.</title>
        <authorList>
            <person name="Goeker M."/>
        </authorList>
    </citation>
    <scope>NUCLEOTIDE SEQUENCE [LARGE SCALE GENOMIC DNA]</scope>
    <source>
        <strain evidence="1 2">DSM 19727</strain>
    </source>
</reference>
<keyword evidence="2" id="KW-1185">Reference proteome</keyword>